<dbReference type="Proteomes" id="UP001212326">
    <property type="component" value="Chromosome"/>
</dbReference>
<dbReference type="InterPro" id="IPR001647">
    <property type="entry name" value="HTH_TetR"/>
</dbReference>
<dbReference type="PROSITE" id="PS50977">
    <property type="entry name" value="HTH_TETR_2"/>
    <property type="match status" value="1"/>
</dbReference>
<dbReference type="PANTHER" id="PTHR30055:SF146">
    <property type="entry name" value="HTH-TYPE TRANSCRIPTIONAL DUAL REGULATOR CECR"/>
    <property type="match status" value="1"/>
</dbReference>
<evidence type="ECO:0000256" key="1">
    <source>
        <dbReference type="ARBA" id="ARBA00023125"/>
    </source>
</evidence>
<keyword evidence="1 2" id="KW-0238">DNA-binding</keyword>
<feature type="domain" description="HTH tetR-type" evidence="3">
    <location>
        <begin position="7"/>
        <end position="67"/>
    </location>
</feature>
<dbReference type="InterPro" id="IPR009057">
    <property type="entry name" value="Homeodomain-like_sf"/>
</dbReference>
<evidence type="ECO:0000313" key="4">
    <source>
        <dbReference type="EMBL" id="WBO63275.1"/>
    </source>
</evidence>
<dbReference type="SUPFAM" id="SSF46689">
    <property type="entry name" value="Homeodomain-like"/>
    <property type="match status" value="1"/>
</dbReference>
<sequence length="177" mass="19278">MGRISAQERRQSVIRAAIAEFALRGYYGTSTEVIAKRAGVTQPYLFRLFPGKRAIFVAALTRSMEDTRLAFERAAEGVEGGEQALRAMANAYARLISAHPETLLIQMQGYALVAAAEAQGDDQIGDLVRVGWMKLWETVRLPLGADTDEATAFLAHGMLINTLTAIGLPPDCRKAKP</sequence>
<protein>
    <submittedName>
        <fullName evidence="4">TetR family transcriptional regulator</fullName>
    </submittedName>
</protein>
<name>A0ABY7NYE1_9ACTN</name>
<reference evidence="4 5" key="1">
    <citation type="submission" date="2022-12" db="EMBL/GenBank/DDBJ databases">
        <authorList>
            <person name="Mo P."/>
        </authorList>
    </citation>
    <scope>NUCLEOTIDE SEQUENCE [LARGE SCALE GENOMIC DNA]</scope>
    <source>
        <strain evidence="4 5">HUAS 2-6</strain>
    </source>
</reference>
<proteinExistence type="predicted"/>
<gene>
    <name evidence="4" type="ORF">O1G22_10765</name>
</gene>
<evidence type="ECO:0000259" key="3">
    <source>
        <dbReference type="PROSITE" id="PS50977"/>
    </source>
</evidence>
<dbReference type="RefSeq" id="WP_270081156.1">
    <property type="nucleotide sequence ID" value="NZ_CP115300.1"/>
</dbReference>
<organism evidence="4 5">
    <name type="scientific">Streptomyces camelliae</name>
    <dbReference type="NCBI Taxonomy" id="3004093"/>
    <lineage>
        <taxon>Bacteria</taxon>
        <taxon>Bacillati</taxon>
        <taxon>Actinomycetota</taxon>
        <taxon>Actinomycetes</taxon>
        <taxon>Kitasatosporales</taxon>
        <taxon>Streptomycetaceae</taxon>
        <taxon>Streptomyces</taxon>
    </lineage>
</organism>
<keyword evidence="5" id="KW-1185">Reference proteome</keyword>
<dbReference type="Gene3D" id="1.10.357.10">
    <property type="entry name" value="Tetracycline Repressor, domain 2"/>
    <property type="match status" value="1"/>
</dbReference>
<accession>A0ABY7NYE1</accession>
<evidence type="ECO:0000256" key="2">
    <source>
        <dbReference type="PROSITE-ProRule" id="PRU00335"/>
    </source>
</evidence>
<feature type="DNA-binding region" description="H-T-H motif" evidence="2">
    <location>
        <begin position="30"/>
        <end position="49"/>
    </location>
</feature>
<dbReference type="Pfam" id="PF00440">
    <property type="entry name" value="TetR_N"/>
    <property type="match status" value="1"/>
</dbReference>
<dbReference type="EMBL" id="CP115300">
    <property type="protein sequence ID" value="WBO63275.1"/>
    <property type="molecule type" value="Genomic_DNA"/>
</dbReference>
<evidence type="ECO:0000313" key="5">
    <source>
        <dbReference type="Proteomes" id="UP001212326"/>
    </source>
</evidence>
<dbReference type="PRINTS" id="PR00455">
    <property type="entry name" value="HTHTETR"/>
</dbReference>
<dbReference type="PANTHER" id="PTHR30055">
    <property type="entry name" value="HTH-TYPE TRANSCRIPTIONAL REGULATOR RUTR"/>
    <property type="match status" value="1"/>
</dbReference>
<dbReference type="InterPro" id="IPR050109">
    <property type="entry name" value="HTH-type_TetR-like_transc_reg"/>
</dbReference>